<proteinExistence type="predicted"/>
<dbReference type="Proteomes" id="UP001357733">
    <property type="component" value="Unassembled WGS sequence"/>
</dbReference>
<dbReference type="Gene3D" id="3.40.1090.10">
    <property type="entry name" value="Cytosolic phospholipase A2 catalytic domain"/>
    <property type="match status" value="1"/>
</dbReference>
<dbReference type="AlphaFoldDB" id="A0AAW9MU19"/>
<evidence type="ECO:0008006" key="3">
    <source>
        <dbReference type="Google" id="ProtNLM"/>
    </source>
</evidence>
<gene>
    <name evidence="1" type="ORF">VLK81_05955</name>
</gene>
<comment type="caution">
    <text evidence="1">The sequence shown here is derived from an EMBL/GenBank/DDBJ whole genome shotgun (WGS) entry which is preliminary data.</text>
</comment>
<sequence>MIIKDVCLILEGGGIRSSFTSGILDYFLEKNIIFENIIATSASSFVVLSYMSEAKKKTTKF</sequence>
<evidence type="ECO:0000313" key="1">
    <source>
        <dbReference type="EMBL" id="MEB3429556.1"/>
    </source>
</evidence>
<organism evidence="1 2">
    <name type="scientific">Citroniella saccharovorans</name>
    <dbReference type="NCBI Taxonomy" id="2053367"/>
    <lineage>
        <taxon>Bacteria</taxon>
        <taxon>Bacillati</taxon>
        <taxon>Bacillota</taxon>
        <taxon>Tissierellia</taxon>
        <taxon>Tissierellales</taxon>
        <taxon>Peptoniphilaceae</taxon>
        <taxon>Citroniella</taxon>
    </lineage>
</organism>
<dbReference type="InterPro" id="IPR016035">
    <property type="entry name" value="Acyl_Trfase/lysoPLipase"/>
</dbReference>
<dbReference type="RefSeq" id="WP_324619740.1">
    <property type="nucleotide sequence ID" value="NZ_JAYKOT010000003.1"/>
</dbReference>
<reference evidence="1 2" key="1">
    <citation type="submission" date="2024-01" db="EMBL/GenBank/DDBJ databases">
        <title>Complete genome sequence of Citroniella saccharovorans strain M6.X9, isolated from human fecal sample.</title>
        <authorList>
            <person name="Cheng G."/>
            <person name="Westerholm M."/>
            <person name="Schnurer A."/>
        </authorList>
    </citation>
    <scope>NUCLEOTIDE SEQUENCE [LARGE SCALE GENOMIC DNA]</scope>
    <source>
        <strain evidence="1 2">DSM 29873</strain>
    </source>
</reference>
<accession>A0AAW9MU19</accession>
<protein>
    <recommendedName>
        <fullName evidence="3">PNPLA domain-containing protein</fullName>
    </recommendedName>
</protein>
<name>A0AAW9MU19_9FIRM</name>
<evidence type="ECO:0000313" key="2">
    <source>
        <dbReference type="Proteomes" id="UP001357733"/>
    </source>
</evidence>
<keyword evidence="2" id="KW-1185">Reference proteome</keyword>
<dbReference type="SUPFAM" id="SSF52151">
    <property type="entry name" value="FabD/lysophospholipase-like"/>
    <property type="match status" value="1"/>
</dbReference>
<dbReference type="EMBL" id="JAYKOT010000003">
    <property type="protein sequence ID" value="MEB3429556.1"/>
    <property type="molecule type" value="Genomic_DNA"/>
</dbReference>